<keyword evidence="3" id="KW-1185">Reference proteome</keyword>
<sequence>MIRLLALLLLVGPAAAEEVARHRDWSLDCRAVAQGETSCVLAQRLVAPGDDAEIAQIVLRRNAGGTALVLRVPTGVNLTQNAAYRVDGGAGMPLRWTACDAQYCLAVAPLSDGQLDGLRGGITATFGYQPLAADQAVLFDASLLGISAGLAALD</sequence>
<dbReference type="Gene3D" id="2.60.40.1880">
    <property type="entry name" value="Invasion associated locus B (IalB) protein"/>
    <property type="match status" value="1"/>
</dbReference>
<dbReference type="AlphaFoldDB" id="A0A2C9CU54"/>
<reference evidence="3" key="1">
    <citation type="submission" date="2017-09" db="EMBL/GenBank/DDBJ databases">
        <authorList>
            <person name="Varghese N."/>
            <person name="Submissions S."/>
        </authorList>
    </citation>
    <scope>NUCLEOTIDE SEQUENCE [LARGE SCALE GENOMIC DNA]</scope>
    <source>
        <strain evidence="3">C7</strain>
    </source>
</reference>
<dbReference type="InterPro" id="IPR010642">
    <property type="entry name" value="Invasion_prot_B"/>
</dbReference>
<name>A0A2C9CU54_9RHOB</name>
<keyword evidence="1" id="KW-0732">Signal</keyword>
<organism evidence="2 3">
    <name type="scientific">Pontivivens marinum</name>
    <dbReference type="NCBI Taxonomy" id="1690039"/>
    <lineage>
        <taxon>Bacteria</taxon>
        <taxon>Pseudomonadati</taxon>
        <taxon>Pseudomonadota</taxon>
        <taxon>Alphaproteobacteria</taxon>
        <taxon>Rhodobacterales</taxon>
        <taxon>Paracoccaceae</taxon>
        <taxon>Pontivivens</taxon>
    </lineage>
</organism>
<feature type="chain" id="PRO_5012293524" evidence="1">
    <location>
        <begin position="17"/>
        <end position="154"/>
    </location>
</feature>
<evidence type="ECO:0000313" key="2">
    <source>
        <dbReference type="EMBL" id="SOH94854.1"/>
    </source>
</evidence>
<dbReference type="Proteomes" id="UP000220034">
    <property type="component" value="Unassembled WGS sequence"/>
</dbReference>
<dbReference type="RefSeq" id="WP_180955996.1">
    <property type="nucleotide sequence ID" value="NZ_OCTN01000006.1"/>
</dbReference>
<dbReference type="InterPro" id="IPR038696">
    <property type="entry name" value="IalB_sf"/>
</dbReference>
<dbReference type="Pfam" id="PF06776">
    <property type="entry name" value="IalB"/>
    <property type="match status" value="1"/>
</dbReference>
<dbReference type="EMBL" id="OCTN01000006">
    <property type="protein sequence ID" value="SOH94854.1"/>
    <property type="molecule type" value="Genomic_DNA"/>
</dbReference>
<gene>
    <name evidence="2" type="ORF">SAMN06273572_1064</name>
</gene>
<accession>A0A2C9CU54</accession>
<evidence type="ECO:0000256" key="1">
    <source>
        <dbReference type="SAM" id="SignalP"/>
    </source>
</evidence>
<evidence type="ECO:0000313" key="3">
    <source>
        <dbReference type="Proteomes" id="UP000220034"/>
    </source>
</evidence>
<protein>
    <submittedName>
        <fullName evidence="2">Invasion protein IalB, involved in pathogenesis</fullName>
    </submittedName>
</protein>
<proteinExistence type="predicted"/>
<feature type="signal peptide" evidence="1">
    <location>
        <begin position="1"/>
        <end position="16"/>
    </location>
</feature>